<feature type="signal peptide" evidence="1">
    <location>
        <begin position="1"/>
        <end position="18"/>
    </location>
</feature>
<organism evidence="2 3">
    <name type="scientific">Noviherbaspirillum suwonense</name>
    <dbReference type="NCBI Taxonomy" id="1224511"/>
    <lineage>
        <taxon>Bacteria</taxon>
        <taxon>Pseudomonadati</taxon>
        <taxon>Pseudomonadota</taxon>
        <taxon>Betaproteobacteria</taxon>
        <taxon>Burkholderiales</taxon>
        <taxon>Oxalobacteraceae</taxon>
        <taxon>Noviherbaspirillum</taxon>
    </lineage>
</organism>
<comment type="caution">
    <text evidence="2">The sequence shown here is derived from an EMBL/GenBank/DDBJ whole genome shotgun (WGS) entry which is preliminary data.</text>
</comment>
<evidence type="ECO:0000313" key="3">
    <source>
        <dbReference type="Proteomes" id="UP001158049"/>
    </source>
</evidence>
<gene>
    <name evidence="2" type="ORF">SAMN06295970_10154</name>
</gene>
<dbReference type="EMBL" id="FXUL01000001">
    <property type="protein sequence ID" value="SMP41139.1"/>
    <property type="molecule type" value="Genomic_DNA"/>
</dbReference>
<dbReference type="PROSITE" id="PS51257">
    <property type="entry name" value="PROKAR_LIPOPROTEIN"/>
    <property type="match status" value="1"/>
</dbReference>
<accession>A0ABY1PPF7</accession>
<evidence type="ECO:0008006" key="4">
    <source>
        <dbReference type="Google" id="ProtNLM"/>
    </source>
</evidence>
<feature type="chain" id="PRO_5046563973" description="DUF5666 domain-containing protein" evidence="1">
    <location>
        <begin position="19"/>
        <end position="98"/>
    </location>
</feature>
<evidence type="ECO:0000313" key="2">
    <source>
        <dbReference type="EMBL" id="SMP41139.1"/>
    </source>
</evidence>
<reference evidence="2 3" key="1">
    <citation type="submission" date="2017-05" db="EMBL/GenBank/DDBJ databases">
        <authorList>
            <person name="Varghese N."/>
            <person name="Submissions S."/>
        </authorList>
    </citation>
    <scope>NUCLEOTIDE SEQUENCE [LARGE SCALE GENOMIC DNA]</scope>
    <source>
        <strain evidence="2 3">DSM 26001</strain>
    </source>
</reference>
<evidence type="ECO:0000256" key="1">
    <source>
        <dbReference type="SAM" id="SignalP"/>
    </source>
</evidence>
<name>A0ABY1PPF7_9BURK</name>
<protein>
    <recommendedName>
        <fullName evidence="4">DUF5666 domain-containing protein</fullName>
    </recommendedName>
</protein>
<sequence>MRNLFCISLALAAVSGCAGGSPPQATSSTQGTTVVRTAVVTRVTPPGSAGMPTRLELRYDNGASAVVETTTSEVFKAGDKVRVTHARGTERIERFDDH</sequence>
<keyword evidence="1" id="KW-0732">Signal</keyword>
<keyword evidence="3" id="KW-1185">Reference proteome</keyword>
<proteinExistence type="predicted"/>
<dbReference type="Proteomes" id="UP001158049">
    <property type="component" value="Unassembled WGS sequence"/>
</dbReference>
<dbReference type="RefSeq" id="WP_283440220.1">
    <property type="nucleotide sequence ID" value="NZ_FXUL01000001.1"/>
</dbReference>